<accession>A0A133ZP99</accession>
<evidence type="ECO:0000313" key="5">
    <source>
        <dbReference type="Proteomes" id="UP000070355"/>
    </source>
</evidence>
<dbReference type="GO" id="GO:0016887">
    <property type="term" value="F:ATP hydrolysis activity"/>
    <property type="evidence" value="ECO:0007669"/>
    <property type="project" value="InterPro"/>
</dbReference>
<gene>
    <name evidence="4" type="ORF">HMPREF3186_01807</name>
</gene>
<evidence type="ECO:0000256" key="2">
    <source>
        <dbReference type="ARBA" id="ARBA00022840"/>
    </source>
</evidence>
<reference evidence="5" key="1">
    <citation type="submission" date="2016-01" db="EMBL/GenBank/DDBJ databases">
        <authorList>
            <person name="Mitreva M."/>
            <person name="Pepin K.H."/>
            <person name="Mihindukulasuriya K.A."/>
            <person name="Fulton R."/>
            <person name="Fronick C."/>
            <person name="O'Laughlin M."/>
            <person name="Miner T."/>
            <person name="Herter B."/>
            <person name="Rosa B.A."/>
            <person name="Cordes M."/>
            <person name="Tomlinson C."/>
            <person name="Wollam A."/>
            <person name="Palsikar V.B."/>
            <person name="Mardis E.R."/>
            <person name="Wilson R.K."/>
        </authorList>
    </citation>
    <scope>NUCLEOTIDE SEQUENCE [LARGE SCALE GENOMIC DNA]</scope>
    <source>
        <strain evidence="5">DNF01167</strain>
    </source>
</reference>
<keyword evidence="2 4" id="KW-0067">ATP-binding</keyword>
<dbReference type="Pfam" id="PF00005">
    <property type="entry name" value="ABC_tran"/>
    <property type="match status" value="1"/>
</dbReference>
<feature type="domain" description="ABC transporter" evidence="3">
    <location>
        <begin position="3"/>
        <end position="224"/>
    </location>
</feature>
<dbReference type="Gene3D" id="3.40.50.300">
    <property type="entry name" value="P-loop containing nucleotide triphosphate hydrolases"/>
    <property type="match status" value="1"/>
</dbReference>
<dbReference type="AlphaFoldDB" id="A0A133ZP99"/>
<protein>
    <submittedName>
        <fullName evidence="4">ABC transporter, ATP-binding protein</fullName>
    </submittedName>
</protein>
<dbReference type="Proteomes" id="UP000070355">
    <property type="component" value="Unassembled WGS sequence"/>
</dbReference>
<evidence type="ECO:0000259" key="3">
    <source>
        <dbReference type="PROSITE" id="PS50893"/>
    </source>
</evidence>
<dbReference type="PANTHER" id="PTHR43158:SF10">
    <property type="entry name" value="ABC TRANSPORTER ATP-BINDING PROTEIN YTRB"/>
    <property type="match status" value="1"/>
</dbReference>
<dbReference type="InterPro" id="IPR003593">
    <property type="entry name" value="AAA+_ATPase"/>
</dbReference>
<proteinExistence type="predicted"/>
<evidence type="ECO:0000256" key="1">
    <source>
        <dbReference type="ARBA" id="ARBA00022741"/>
    </source>
</evidence>
<keyword evidence="1" id="KW-0547">Nucleotide-binding</keyword>
<dbReference type="STRING" id="1379.HMPREF3186_01807"/>
<dbReference type="EMBL" id="LSDC01000134">
    <property type="protein sequence ID" value="KXB57267.1"/>
    <property type="molecule type" value="Genomic_DNA"/>
</dbReference>
<dbReference type="InterPro" id="IPR003439">
    <property type="entry name" value="ABC_transporter-like_ATP-bd"/>
</dbReference>
<comment type="caution">
    <text evidence="4">The sequence shown here is derived from an EMBL/GenBank/DDBJ whole genome shotgun (WGS) entry which is preliminary data.</text>
</comment>
<dbReference type="PATRIC" id="fig|1379.3.peg.1800"/>
<dbReference type="SUPFAM" id="SSF52540">
    <property type="entry name" value="P-loop containing nucleoside triphosphate hydrolases"/>
    <property type="match status" value="1"/>
</dbReference>
<sequence length="288" mass="32654">MKLTIEKINKKFSKKIVLNNVSFSVTTGEIVALVGRNGSGKTTLLKILSGIYSKDSGEIGIEGIDNKNIRKQLIYIPDRFDYFKNSKIKKVCEFYKLAYENFDEQYFKTELEKIKLSQTSRLSELSKGQLAIFSLILGISCRTKFILLDEPLDGIDVINTKKIVDYILDAQSDGIGLLISSHQLNSLENISDKVVYLDDGVGVSEEINKDEYSKYQLVYQDKIPAELRNNPDVRIISNIGRVYVVIMKGSYDATHDIIQDKDLLQYDKLPIALEDIFLLNSKGEDENV</sequence>
<dbReference type="GO" id="GO:0005524">
    <property type="term" value="F:ATP binding"/>
    <property type="evidence" value="ECO:0007669"/>
    <property type="project" value="UniProtKB-KW"/>
</dbReference>
<name>A0A133ZP99_9BACL</name>
<dbReference type="InterPro" id="IPR027417">
    <property type="entry name" value="P-loop_NTPase"/>
</dbReference>
<dbReference type="PANTHER" id="PTHR43158">
    <property type="entry name" value="SKFA PEPTIDE EXPORT ATP-BINDING PROTEIN SKFE"/>
    <property type="match status" value="1"/>
</dbReference>
<dbReference type="CDD" id="cd03230">
    <property type="entry name" value="ABC_DR_subfamily_A"/>
    <property type="match status" value="1"/>
</dbReference>
<dbReference type="OrthoDB" id="9804819at2"/>
<dbReference type="RefSeq" id="WP_060914801.1">
    <property type="nucleotide sequence ID" value="NZ_KQ959995.1"/>
</dbReference>
<dbReference type="SMART" id="SM00382">
    <property type="entry name" value="AAA"/>
    <property type="match status" value="1"/>
</dbReference>
<organism evidence="4 5">
    <name type="scientific">Gemella haemolysans</name>
    <dbReference type="NCBI Taxonomy" id="1379"/>
    <lineage>
        <taxon>Bacteria</taxon>
        <taxon>Bacillati</taxon>
        <taxon>Bacillota</taxon>
        <taxon>Bacilli</taxon>
        <taxon>Bacillales</taxon>
        <taxon>Gemellaceae</taxon>
        <taxon>Gemella</taxon>
    </lineage>
</organism>
<evidence type="ECO:0000313" key="4">
    <source>
        <dbReference type="EMBL" id="KXB57267.1"/>
    </source>
</evidence>
<dbReference type="PROSITE" id="PS50893">
    <property type="entry name" value="ABC_TRANSPORTER_2"/>
    <property type="match status" value="1"/>
</dbReference>